<evidence type="ECO:0000259" key="7">
    <source>
        <dbReference type="Pfam" id="PF00890"/>
    </source>
</evidence>
<feature type="domain" description="FAD-dependent oxidoreductase 2 FAD-binding" evidence="7">
    <location>
        <begin position="77"/>
        <end position="552"/>
    </location>
</feature>
<dbReference type="InterPro" id="IPR003953">
    <property type="entry name" value="FAD-dep_OxRdtase_2_FAD-bd"/>
</dbReference>
<evidence type="ECO:0000313" key="8">
    <source>
        <dbReference type="EMBL" id="MVX60475.1"/>
    </source>
</evidence>
<dbReference type="AlphaFoldDB" id="A0A6N8JKR3"/>
<dbReference type="OrthoDB" id="3178130at2"/>
<dbReference type="InterPro" id="IPR027477">
    <property type="entry name" value="Succ_DH/fumarate_Rdtase_cat_sf"/>
</dbReference>
<evidence type="ECO:0000313" key="9">
    <source>
        <dbReference type="Proteomes" id="UP000463388"/>
    </source>
</evidence>
<dbReference type="Gene3D" id="3.50.50.60">
    <property type="entry name" value="FAD/NAD(P)-binding domain"/>
    <property type="match status" value="1"/>
</dbReference>
<feature type="chain" id="PRO_5039519041" evidence="6">
    <location>
        <begin position="32"/>
        <end position="577"/>
    </location>
</feature>
<reference evidence="8 9" key="1">
    <citation type="submission" date="2019-12" db="EMBL/GenBank/DDBJ databases">
        <title>Microbes associate with the intestines of laboratory mice.</title>
        <authorList>
            <person name="Navarre W."/>
            <person name="Wong E."/>
        </authorList>
    </citation>
    <scope>NUCLEOTIDE SEQUENCE [LARGE SCALE GENOMIC DNA]</scope>
    <source>
        <strain evidence="8 9">NM66_B29</strain>
    </source>
</reference>
<dbReference type="GO" id="GO:0033765">
    <property type="term" value="F:steroid dehydrogenase activity, acting on the CH-CH group of donors"/>
    <property type="evidence" value="ECO:0007669"/>
    <property type="project" value="UniProtKB-ARBA"/>
</dbReference>
<keyword evidence="6" id="KW-0732">Signal</keyword>
<dbReference type="EMBL" id="WSRR01000004">
    <property type="protein sequence ID" value="MVX60475.1"/>
    <property type="molecule type" value="Genomic_DNA"/>
</dbReference>
<name>A0A6N8JKR3_9ACTN</name>
<dbReference type="PROSITE" id="PS51318">
    <property type="entry name" value="TAT"/>
    <property type="match status" value="1"/>
</dbReference>
<dbReference type="InterPro" id="IPR050315">
    <property type="entry name" value="FAD-oxidoreductase_2"/>
</dbReference>
<dbReference type="GO" id="GO:0008202">
    <property type="term" value="P:steroid metabolic process"/>
    <property type="evidence" value="ECO:0007669"/>
    <property type="project" value="UniProtKB-ARBA"/>
</dbReference>
<proteinExistence type="predicted"/>
<dbReference type="InterPro" id="IPR036188">
    <property type="entry name" value="FAD/NAD-bd_sf"/>
</dbReference>
<dbReference type="InterPro" id="IPR006311">
    <property type="entry name" value="TAT_signal"/>
</dbReference>
<keyword evidence="3" id="KW-0274">FAD</keyword>
<keyword evidence="2" id="KW-0285">Flavoprotein</keyword>
<evidence type="ECO:0000256" key="6">
    <source>
        <dbReference type="SAM" id="SignalP"/>
    </source>
</evidence>
<evidence type="ECO:0000256" key="2">
    <source>
        <dbReference type="ARBA" id="ARBA00022630"/>
    </source>
</evidence>
<keyword evidence="9" id="KW-1185">Reference proteome</keyword>
<organism evidence="8 9">
    <name type="scientific">Adlercreutzia mucosicola</name>
    <dbReference type="NCBI Taxonomy" id="580026"/>
    <lineage>
        <taxon>Bacteria</taxon>
        <taxon>Bacillati</taxon>
        <taxon>Actinomycetota</taxon>
        <taxon>Coriobacteriia</taxon>
        <taxon>Eggerthellales</taxon>
        <taxon>Eggerthellaceae</taxon>
        <taxon>Adlercreutzia</taxon>
    </lineage>
</organism>
<evidence type="ECO:0000256" key="1">
    <source>
        <dbReference type="ARBA" id="ARBA00001974"/>
    </source>
</evidence>
<keyword evidence="4" id="KW-0560">Oxidoreductase</keyword>
<dbReference type="Gene3D" id="3.90.700.10">
    <property type="entry name" value="Succinate dehydrogenase/fumarate reductase flavoprotein, catalytic domain"/>
    <property type="match status" value="1"/>
</dbReference>
<dbReference type="PANTHER" id="PTHR43400:SF10">
    <property type="entry name" value="3-OXOSTEROID 1-DEHYDROGENASE"/>
    <property type="match status" value="1"/>
</dbReference>
<dbReference type="RefSeq" id="WP_160345025.1">
    <property type="nucleotide sequence ID" value="NZ_WSRR01000004.1"/>
</dbReference>
<gene>
    <name evidence="8" type="ORF">GKZ27_03235</name>
</gene>
<dbReference type="SUPFAM" id="SSF51905">
    <property type="entry name" value="FAD/NAD(P)-binding domain"/>
    <property type="match status" value="1"/>
</dbReference>
<comment type="cofactor">
    <cofactor evidence="1">
        <name>FAD</name>
        <dbReference type="ChEBI" id="CHEBI:57692"/>
    </cofactor>
</comment>
<feature type="signal peptide" evidence="6">
    <location>
        <begin position="1"/>
        <end position="31"/>
    </location>
</feature>
<evidence type="ECO:0000256" key="3">
    <source>
        <dbReference type="ARBA" id="ARBA00022827"/>
    </source>
</evidence>
<evidence type="ECO:0000256" key="4">
    <source>
        <dbReference type="ARBA" id="ARBA00023002"/>
    </source>
</evidence>
<comment type="caution">
    <text evidence="8">The sequence shown here is derived from an EMBL/GenBank/DDBJ whole genome shotgun (WGS) entry which is preliminary data.</text>
</comment>
<dbReference type="PROSITE" id="PS51257">
    <property type="entry name" value="PROKAR_LIPOPROTEIN"/>
    <property type="match status" value="1"/>
</dbReference>
<feature type="region of interest" description="Disordered" evidence="5">
    <location>
        <begin position="41"/>
        <end position="62"/>
    </location>
</feature>
<protein>
    <submittedName>
        <fullName evidence="8">FAD-dependent oxidoreductase</fullName>
    </submittedName>
</protein>
<accession>A0A6N8JKR3</accession>
<sequence>MSTYEKTSVTRRGFLGAAAAAGAAVASLGLAGCAGAPSPAKEADAGAEEALSSTGATDWLGEEPATPESFAAEYEADIVVCGLGVAGVAALRTAAEAGLRVIGFDKADASRSSNEVCAFGSGLYAERYPDVAAHWEGMRPLILNAVSEGCLYRNDTRILSRYLDINGETVDWYFSALDESEYSFGTSENGGKVDREAALTLAEAVYPLPEHYDPRTENMPCVPGSFRMGGEQKGPGFLAANLARAQEAGAEYYTYTPAVKLLTDEAGRVTGVVARDAEGNFVKATAAKGVILATGDFMNNEAMLRTFLPAVLDQGYECFGPENYYTLADAEGKACNVGDGHRMAAWVGGKVQDFGASMSHFSKAANSSVFGTLPFLMLDAHGRRFMNEDVQGQQFAERIRQLPRRQAIMVFDDAFEEQLPWMPYGHGKLPNTRRKDVEARVEEGTLWKADTLEELFAQMDIDGEAAIASVERYNELCRKGVDEDFGKTPTRLFALERPPFYANYMTRGDDLVTMCGIVSDEQCHAYNTEGEIIPGLYLAGNVQGNRFATIYPEIFMGYSIGMALAFGREAARVAAAE</sequence>
<dbReference type="Proteomes" id="UP000463388">
    <property type="component" value="Unassembled WGS sequence"/>
</dbReference>
<dbReference type="SUPFAM" id="SSF56425">
    <property type="entry name" value="Succinate dehydrogenase/fumarate reductase flavoprotein, catalytic domain"/>
    <property type="match status" value="1"/>
</dbReference>
<evidence type="ECO:0000256" key="5">
    <source>
        <dbReference type="SAM" id="MobiDB-lite"/>
    </source>
</evidence>
<dbReference type="PANTHER" id="PTHR43400">
    <property type="entry name" value="FUMARATE REDUCTASE"/>
    <property type="match status" value="1"/>
</dbReference>
<dbReference type="Pfam" id="PF00890">
    <property type="entry name" value="FAD_binding_2"/>
    <property type="match status" value="1"/>
</dbReference>